<evidence type="ECO:0000256" key="1">
    <source>
        <dbReference type="SAM" id="Coils"/>
    </source>
</evidence>
<evidence type="ECO:0000313" key="2">
    <source>
        <dbReference type="EMBL" id="TGO25286.1"/>
    </source>
</evidence>
<protein>
    <submittedName>
        <fullName evidence="2">Uncharacterized protein</fullName>
    </submittedName>
</protein>
<dbReference type="Proteomes" id="UP000297910">
    <property type="component" value="Unassembled WGS sequence"/>
</dbReference>
<organism evidence="2 3">
    <name type="scientific">Botrytis paeoniae</name>
    <dbReference type="NCBI Taxonomy" id="278948"/>
    <lineage>
        <taxon>Eukaryota</taxon>
        <taxon>Fungi</taxon>
        <taxon>Dikarya</taxon>
        <taxon>Ascomycota</taxon>
        <taxon>Pezizomycotina</taxon>
        <taxon>Leotiomycetes</taxon>
        <taxon>Helotiales</taxon>
        <taxon>Sclerotiniaceae</taxon>
        <taxon>Botrytis</taxon>
    </lineage>
</organism>
<comment type="caution">
    <text evidence="2">The sequence shown here is derived from an EMBL/GenBank/DDBJ whole genome shotgun (WGS) entry which is preliminary data.</text>
</comment>
<name>A0A4Z1FKP0_9HELO</name>
<reference evidence="2 3" key="1">
    <citation type="submission" date="2017-12" db="EMBL/GenBank/DDBJ databases">
        <title>Comparative genomics of Botrytis spp.</title>
        <authorList>
            <person name="Valero-Jimenez C.A."/>
            <person name="Tapia P."/>
            <person name="Veloso J."/>
            <person name="Silva-Moreno E."/>
            <person name="Staats M."/>
            <person name="Valdes J.H."/>
            <person name="Van Kan J.A.L."/>
        </authorList>
    </citation>
    <scope>NUCLEOTIDE SEQUENCE [LARGE SCALE GENOMIC DNA]</scope>
    <source>
        <strain evidence="2 3">Bp0003</strain>
    </source>
</reference>
<keyword evidence="3" id="KW-1185">Reference proteome</keyword>
<gene>
    <name evidence="2" type="ORF">BPAE_0083g00190</name>
</gene>
<dbReference type="EMBL" id="PQXI01000083">
    <property type="protein sequence ID" value="TGO25286.1"/>
    <property type="molecule type" value="Genomic_DNA"/>
</dbReference>
<sequence length="241" mass="27300">MNTTTQELRRSTRKLEQKSYFGLDFKERNRSEATNEDGERATIHLDAVGQITVKFSLPHNIGTFELPKKNVSVQTSLPLSSLGKKSKSTTGDVVDLTKEHNEMLESTQEERNTPLDTLLSTITEGERFLASVKTKAIGHQHSTAELRAKLRVAETELKESVAAFSEEIAYFKEDVTARDDEIARLRGETDRLNGEKDQIANLVQRNLELESTMEKQSTKLKELEDWRIQMRRMLSGGDAES</sequence>
<proteinExistence type="predicted"/>
<accession>A0A4Z1FKP0</accession>
<keyword evidence="1" id="KW-0175">Coiled coil</keyword>
<dbReference type="AlphaFoldDB" id="A0A4Z1FKP0"/>
<feature type="coiled-coil region" evidence="1">
    <location>
        <begin position="192"/>
        <end position="219"/>
    </location>
</feature>
<evidence type="ECO:0000313" key="3">
    <source>
        <dbReference type="Proteomes" id="UP000297910"/>
    </source>
</evidence>